<reference evidence="2 3" key="1">
    <citation type="journal article" date="2018" name="Evol. Lett.">
        <title>Horizontal gene cluster transfer increased hallucinogenic mushroom diversity.</title>
        <authorList>
            <person name="Reynolds H.T."/>
            <person name="Vijayakumar V."/>
            <person name="Gluck-Thaler E."/>
            <person name="Korotkin H.B."/>
            <person name="Matheny P.B."/>
            <person name="Slot J.C."/>
        </authorList>
    </citation>
    <scope>NUCLEOTIDE SEQUENCE [LARGE SCALE GENOMIC DNA]</scope>
    <source>
        <strain evidence="2 3">SRW20</strain>
    </source>
</reference>
<name>A0A409WMQ4_9AGAR</name>
<feature type="compositionally biased region" description="Low complexity" evidence="1">
    <location>
        <begin position="72"/>
        <end position="91"/>
    </location>
</feature>
<organism evidence="2 3">
    <name type="scientific">Gymnopilus dilepis</name>
    <dbReference type="NCBI Taxonomy" id="231916"/>
    <lineage>
        <taxon>Eukaryota</taxon>
        <taxon>Fungi</taxon>
        <taxon>Dikarya</taxon>
        <taxon>Basidiomycota</taxon>
        <taxon>Agaricomycotina</taxon>
        <taxon>Agaricomycetes</taxon>
        <taxon>Agaricomycetidae</taxon>
        <taxon>Agaricales</taxon>
        <taxon>Agaricineae</taxon>
        <taxon>Hymenogastraceae</taxon>
        <taxon>Gymnopilus</taxon>
    </lineage>
</organism>
<sequence>MNSKKLEYRARRWMISPEWLKVPGNSVYDVPGRIAESGKAWGDPEDPEDIEAKHQRVKEEKEVVKRRKVGKGKNPVSKGAAASSKKAVPKATDMSMDN</sequence>
<accession>A0A409WMQ4</accession>
<gene>
    <name evidence="2" type="ORF">CVT26_012596</name>
</gene>
<evidence type="ECO:0000313" key="3">
    <source>
        <dbReference type="Proteomes" id="UP000284706"/>
    </source>
</evidence>
<dbReference type="InParanoid" id="A0A409WMQ4"/>
<keyword evidence="3" id="KW-1185">Reference proteome</keyword>
<dbReference type="OrthoDB" id="3069035at2759"/>
<comment type="caution">
    <text evidence="2">The sequence shown here is derived from an EMBL/GenBank/DDBJ whole genome shotgun (WGS) entry which is preliminary data.</text>
</comment>
<protein>
    <submittedName>
        <fullName evidence="2">Uncharacterized protein</fullName>
    </submittedName>
</protein>
<dbReference type="Proteomes" id="UP000284706">
    <property type="component" value="Unassembled WGS sequence"/>
</dbReference>
<feature type="region of interest" description="Disordered" evidence="1">
    <location>
        <begin position="38"/>
        <end position="98"/>
    </location>
</feature>
<evidence type="ECO:0000313" key="2">
    <source>
        <dbReference type="EMBL" id="PPQ79798.1"/>
    </source>
</evidence>
<feature type="compositionally biased region" description="Basic and acidic residues" evidence="1">
    <location>
        <begin position="50"/>
        <end position="63"/>
    </location>
</feature>
<dbReference type="AlphaFoldDB" id="A0A409WMQ4"/>
<dbReference type="EMBL" id="NHYE01004986">
    <property type="protein sequence ID" value="PPQ79798.1"/>
    <property type="molecule type" value="Genomic_DNA"/>
</dbReference>
<proteinExistence type="predicted"/>
<dbReference type="STRING" id="231916.A0A409WMQ4"/>
<evidence type="ECO:0000256" key="1">
    <source>
        <dbReference type="SAM" id="MobiDB-lite"/>
    </source>
</evidence>